<dbReference type="AlphaFoldDB" id="A0A015U513"/>
<organism evidence="1 2">
    <name type="scientific">Bacteroides fragilis str. 3998T(B)3</name>
    <dbReference type="NCBI Taxonomy" id="1339316"/>
    <lineage>
        <taxon>Bacteria</taxon>
        <taxon>Pseudomonadati</taxon>
        <taxon>Bacteroidota</taxon>
        <taxon>Bacteroidia</taxon>
        <taxon>Bacteroidales</taxon>
        <taxon>Bacteroidaceae</taxon>
        <taxon>Bacteroides</taxon>
    </lineage>
</organism>
<evidence type="ECO:0000313" key="1">
    <source>
        <dbReference type="EMBL" id="EXY91904.1"/>
    </source>
</evidence>
<dbReference type="Proteomes" id="UP000020773">
    <property type="component" value="Unassembled WGS sequence"/>
</dbReference>
<name>A0A015U513_BACFG</name>
<accession>A0A015U513</accession>
<dbReference type="PATRIC" id="fig|1339316.3.peg.1320"/>
<gene>
    <name evidence="1" type="ORF">M125_1359</name>
</gene>
<proteinExistence type="predicted"/>
<reference evidence="1 2" key="1">
    <citation type="submission" date="2014-02" db="EMBL/GenBank/DDBJ databases">
        <authorList>
            <person name="Sears C."/>
            <person name="Carroll K."/>
            <person name="Sack B.R."/>
            <person name="Qadri F."/>
            <person name="Myers L.L."/>
            <person name="Chung G.-T."/>
            <person name="Escheverria P."/>
            <person name="Fraser C.M."/>
            <person name="Sadzewicz L."/>
            <person name="Shefchek K.A."/>
            <person name="Tallon L."/>
            <person name="Das S.P."/>
            <person name="Daugherty S."/>
            <person name="Mongodin E.F."/>
        </authorList>
    </citation>
    <scope>NUCLEOTIDE SEQUENCE [LARGE SCALE GENOMIC DNA]</scope>
    <source>
        <strain evidence="2">3998T(B)3</strain>
    </source>
</reference>
<comment type="caution">
    <text evidence="1">The sequence shown here is derived from an EMBL/GenBank/DDBJ whole genome shotgun (WGS) entry which is preliminary data.</text>
</comment>
<protein>
    <submittedName>
        <fullName evidence="1">Uncharacterized protein</fullName>
    </submittedName>
</protein>
<sequence>MTMLMADHTVHTAGSEHFYVNAVNSHISFPIYSMLQK</sequence>
<evidence type="ECO:0000313" key="2">
    <source>
        <dbReference type="Proteomes" id="UP000020773"/>
    </source>
</evidence>
<dbReference type="EMBL" id="JGDB01000027">
    <property type="protein sequence ID" value="EXY91904.1"/>
    <property type="molecule type" value="Genomic_DNA"/>
</dbReference>